<dbReference type="KEGG" id="gma:AciX8_1282"/>
<dbReference type="InterPro" id="IPR050345">
    <property type="entry name" value="Aliph_Amidase/BUP"/>
</dbReference>
<accession>G8NYX3</accession>
<dbReference type="InterPro" id="IPR036526">
    <property type="entry name" value="C-N_Hydrolase_sf"/>
</dbReference>
<dbReference type="OrthoDB" id="9811121at2"/>
<reference evidence="3 4" key="1">
    <citation type="submission" date="2011-11" db="EMBL/GenBank/DDBJ databases">
        <title>Complete sequence of Granulicella mallensis MP5ACTX8.</title>
        <authorList>
            <consortium name="US DOE Joint Genome Institute"/>
            <person name="Lucas S."/>
            <person name="Copeland A."/>
            <person name="Lapidus A."/>
            <person name="Cheng J.-F."/>
            <person name="Goodwin L."/>
            <person name="Pitluck S."/>
            <person name="Peters L."/>
            <person name="Lu M."/>
            <person name="Detter J.C."/>
            <person name="Han C."/>
            <person name="Tapia R."/>
            <person name="Land M."/>
            <person name="Hauser L."/>
            <person name="Kyrpides N."/>
            <person name="Ivanova N."/>
            <person name="Mikhailova N."/>
            <person name="Pagani I."/>
            <person name="Rawat S."/>
            <person name="Mannisto M."/>
            <person name="Haggblom M."/>
            <person name="Woyke T."/>
        </authorList>
    </citation>
    <scope>NUCLEOTIDE SEQUENCE [LARGE SCALE GENOMIC DNA]</scope>
    <source>
        <strain evidence="4">ATCC BAA-1857 / DSM 23137 / MP5ACTX8</strain>
    </source>
</reference>
<dbReference type="STRING" id="682795.AciX8_1282"/>
<dbReference type="Proteomes" id="UP000007113">
    <property type="component" value="Chromosome"/>
</dbReference>
<dbReference type="SUPFAM" id="SSF56317">
    <property type="entry name" value="Carbon-nitrogen hydrolase"/>
    <property type="match status" value="1"/>
</dbReference>
<evidence type="ECO:0000259" key="2">
    <source>
        <dbReference type="PROSITE" id="PS50263"/>
    </source>
</evidence>
<proteinExistence type="predicted"/>
<dbReference type="HOGENOM" id="CLU_030130_4_0_0"/>
<dbReference type="PANTHER" id="PTHR43674">
    <property type="entry name" value="NITRILASE C965.09-RELATED"/>
    <property type="match status" value="1"/>
</dbReference>
<organism evidence="3 4">
    <name type="scientific">Granulicella mallensis (strain ATCC BAA-1857 / DSM 23137 / MP5ACTX8)</name>
    <dbReference type="NCBI Taxonomy" id="682795"/>
    <lineage>
        <taxon>Bacteria</taxon>
        <taxon>Pseudomonadati</taxon>
        <taxon>Acidobacteriota</taxon>
        <taxon>Terriglobia</taxon>
        <taxon>Terriglobales</taxon>
        <taxon>Acidobacteriaceae</taxon>
        <taxon>Granulicella</taxon>
    </lineage>
</organism>
<dbReference type="Pfam" id="PF00795">
    <property type="entry name" value="CN_hydrolase"/>
    <property type="match status" value="1"/>
</dbReference>
<evidence type="ECO:0000313" key="3">
    <source>
        <dbReference type="EMBL" id="AEU35625.1"/>
    </source>
</evidence>
<dbReference type="eggNOG" id="COG0388">
    <property type="taxonomic scope" value="Bacteria"/>
</dbReference>
<dbReference type="Gene3D" id="3.60.110.10">
    <property type="entry name" value="Carbon-nitrogen hydrolase"/>
    <property type="match status" value="1"/>
</dbReference>
<dbReference type="GO" id="GO:0033388">
    <property type="term" value="P:putrescine biosynthetic process from arginine"/>
    <property type="evidence" value="ECO:0007669"/>
    <property type="project" value="TreeGrafter"/>
</dbReference>
<dbReference type="RefSeq" id="WP_014264505.1">
    <property type="nucleotide sequence ID" value="NC_016631.1"/>
</dbReference>
<dbReference type="PANTHER" id="PTHR43674:SF2">
    <property type="entry name" value="BETA-UREIDOPROPIONASE"/>
    <property type="match status" value="1"/>
</dbReference>
<dbReference type="EMBL" id="CP003130">
    <property type="protein sequence ID" value="AEU35625.1"/>
    <property type="molecule type" value="Genomic_DNA"/>
</dbReference>
<evidence type="ECO:0000313" key="4">
    <source>
        <dbReference type="Proteomes" id="UP000007113"/>
    </source>
</evidence>
<feature type="domain" description="CN hydrolase" evidence="2">
    <location>
        <begin position="7"/>
        <end position="284"/>
    </location>
</feature>
<dbReference type="EC" id="3.5.1.53" evidence="3"/>
<dbReference type="PROSITE" id="PS50263">
    <property type="entry name" value="CN_HYDROLASE"/>
    <property type="match status" value="1"/>
</dbReference>
<dbReference type="CDD" id="cd07573">
    <property type="entry name" value="CPA"/>
    <property type="match status" value="1"/>
</dbReference>
<dbReference type="FunFam" id="3.60.110.10:FF:000010">
    <property type="entry name" value="Carbon-nitrogen hydrolase"/>
    <property type="match status" value="1"/>
</dbReference>
<name>G8NYX3_GRAMM</name>
<keyword evidence="4" id="KW-1185">Reference proteome</keyword>
<dbReference type="AlphaFoldDB" id="G8NYX3"/>
<evidence type="ECO:0000256" key="1">
    <source>
        <dbReference type="ARBA" id="ARBA00022801"/>
    </source>
</evidence>
<dbReference type="InterPro" id="IPR003010">
    <property type="entry name" value="C-N_Hydrolase"/>
</dbReference>
<gene>
    <name evidence="3" type="ordered locus">AciX8_1282</name>
</gene>
<protein>
    <submittedName>
        <fullName evidence="3">N-carbamoylputrescine amidase</fullName>
        <ecNumber evidence="3">3.5.1.53</ecNumber>
    </submittedName>
</protein>
<keyword evidence="1 3" id="KW-0378">Hydrolase</keyword>
<sequence>MPISKTTRVALIQMSCAPSTEANLAKAVARVREAAENGAKLICLPELFRAQYFCQREEHVLFDITESIPGPSTAALSEVVREHKLVVIASLFERRAPGLYHNTAAILDHTSAAPDNLAAIYRKMHIPDDPLYYEKFYFTPGDLGFMAQKTSAGPIGTLVCWDQWYPEGARVTALKGAETLFFPTAIGWHPSEKAEYGERQYDAWQTIQRAHAIANGVFVCAVNRVGHEHGDVEHNGVMMEGPGDHTPASGLEFWGGSFIADPFGRILAKASHDKEEILYADLDSKEVEITRQHWPFLRDRRIDAYGGITSRFLD</sequence>
<dbReference type="GO" id="GO:0050126">
    <property type="term" value="F:N-carbamoylputrescine amidase activity"/>
    <property type="evidence" value="ECO:0007669"/>
    <property type="project" value="UniProtKB-EC"/>
</dbReference>